<accession>A0A2I7IUD0</accession>
<evidence type="ECO:0000256" key="4">
    <source>
        <dbReference type="ARBA" id="ARBA00022929"/>
    </source>
</evidence>
<reference evidence="6 9" key="3">
    <citation type="journal article" date="2017" name="Int. J. Syst. Evol. Microbiol.">
        <title>Adaptation of Surface-Associated Bacteria to the Open Ocean: A Genomically Distinct Subpopulation of Phaeobacter gallaeciensis Colonizes Pacific Mesozooplankton.</title>
        <authorList>
            <person name="Freese H.M."/>
            <person name="Methner A."/>
            <person name="Overmann J."/>
        </authorList>
    </citation>
    <scope>NUCLEOTIDE SEQUENCE [LARGE SCALE GENOMIC DNA]</scope>
    <source>
        <strain evidence="6 9">P66</strain>
    </source>
</reference>
<dbReference type="SUPFAM" id="SSF55729">
    <property type="entry name" value="Acyl-CoA N-acyltransferases (Nat)"/>
    <property type="match status" value="1"/>
</dbReference>
<dbReference type="InterPro" id="IPR001690">
    <property type="entry name" value="Autoind_synthase"/>
</dbReference>
<protein>
    <submittedName>
        <fullName evidence="7">N-acyl-L-homoserine lactone synthetase</fullName>
    </submittedName>
</protein>
<dbReference type="RefSeq" id="WP_027247800.1">
    <property type="nucleotide sequence ID" value="NZ_CBCSDS010000002.1"/>
</dbReference>
<dbReference type="Pfam" id="PF00765">
    <property type="entry name" value="Autoind_synth"/>
    <property type="match status" value="1"/>
</dbReference>
<reference evidence="8 9" key="2">
    <citation type="journal article" date="2017" name="Genome Biol. Evol.">
        <title>Trajectories and Drivers of Genome Evolution in Surface-Associated Marine Phaeobacter.</title>
        <authorList>
            <person name="Freese H.M."/>
            <person name="Sikorski J."/>
            <person name="Bunk B."/>
            <person name="Scheuner C."/>
            <person name="Meier-Kolthoff J.P."/>
            <person name="Sproer C."/>
            <person name="Gram L."/>
            <person name="Overmann J."/>
        </authorList>
    </citation>
    <scope>NUCLEOTIDE SEQUENCE [LARGE SCALE GENOMIC DNA]</scope>
    <source>
        <strain evidence="6 9">P66</strain>
        <strain evidence="7 8">P88</strain>
    </source>
</reference>
<dbReference type="GO" id="GO:0016740">
    <property type="term" value="F:transferase activity"/>
    <property type="evidence" value="ECO:0007669"/>
    <property type="project" value="UniProtKB-KW"/>
</dbReference>
<dbReference type="PANTHER" id="PTHR39322">
    <property type="entry name" value="ACYL-HOMOSERINE-LACTONE SYNTHASE"/>
    <property type="match status" value="1"/>
</dbReference>
<evidence type="ECO:0000313" key="9">
    <source>
        <dbReference type="Proteomes" id="UP000236536"/>
    </source>
</evidence>
<dbReference type="InterPro" id="IPR016181">
    <property type="entry name" value="Acyl_CoA_acyltransferase"/>
</dbReference>
<gene>
    <name evidence="6" type="ORF">PhaeoP66_02595</name>
    <name evidence="7" type="ORF">PhaeoP88_00814</name>
</gene>
<organism evidence="7 8">
    <name type="scientific">Phaeobacter inhibens</name>
    <dbReference type="NCBI Taxonomy" id="221822"/>
    <lineage>
        <taxon>Bacteria</taxon>
        <taxon>Pseudomonadati</taxon>
        <taxon>Pseudomonadota</taxon>
        <taxon>Alphaproteobacteria</taxon>
        <taxon>Rhodobacterales</taxon>
        <taxon>Roseobacteraceae</taxon>
        <taxon>Phaeobacter</taxon>
    </lineage>
</organism>
<proteinExistence type="inferred from homology"/>
<dbReference type="EMBL" id="CP010705">
    <property type="protein sequence ID" value="AUQ95356.1"/>
    <property type="molecule type" value="Genomic_DNA"/>
</dbReference>
<dbReference type="EMBL" id="CP010725">
    <property type="protein sequence ID" value="AUQ98209.1"/>
    <property type="molecule type" value="Genomic_DNA"/>
</dbReference>
<dbReference type="Proteomes" id="UP000236447">
    <property type="component" value="Chromosome"/>
</dbReference>
<dbReference type="GO" id="GO:0007165">
    <property type="term" value="P:signal transduction"/>
    <property type="evidence" value="ECO:0007669"/>
    <property type="project" value="TreeGrafter"/>
</dbReference>
<name>A0A2I7IUD0_9RHOB</name>
<evidence type="ECO:0000256" key="5">
    <source>
        <dbReference type="PROSITE-ProRule" id="PRU00533"/>
    </source>
</evidence>
<keyword evidence="9" id="KW-1185">Reference proteome</keyword>
<reference evidence="7 8" key="1">
    <citation type="journal article" date="2017" name="Front. Microbiol.">
        <title>Phaeobacter piscinae sp. nov., a species of the Roseobacter group and potential aquaculture probiont.</title>
        <authorList>
            <person name="Sonnenschein E.C."/>
            <person name="Phippen C.B.W."/>
            <person name="Nielsen K.F."/>
            <person name="Mateiu R.V."/>
            <person name="Melchiorsen J."/>
            <person name="Gram L."/>
            <person name="Overmann J."/>
            <person name="Freese H.M."/>
        </authorList>
    </citation>
    <scope>NUCLEOTIDE SEQUENCE [LARGE SCALE GENOMIC DNA]</scope>
    <source>
        <strain evidence="7 8">P88</strain>
    </source>
</reference>
<evidence type="ECO:0000313" key="7">
    <source>
        <dbReference type="EMBL" id="AUQ98209.1"/>
    </source>
</evidence>
<keyword evidence="3" id="KW-0949">S-adenosyl-L-methionine</keyword>
<evidence type="ECO:0000256" key="2">
    <source>
        <dbReference type="ARBA" id="ARBA00022679"/>
    </source>
</evidence>
<dbReference type="PANTHER" id="PTHR39322:SF1">
    <property type="entry name" value="ISOVALERYL-HOMOSERINE LACTONE SYNTHASE"/>
    <property type="match status" value="1"/>
</dbReference>
<evidence type="ECO:0000313" key="8">
    <source>
        <dbReference type="Proteomes" id="UP000236447"/>
    </source>
</evidence>
<dbReference type="AlphaFoldDB" id="A0A2I7IUD0"/>
<dbReference type="GO" id="GO:0009372">
    <property type="term" value="P:quorum sensing"/>
    <property type="evidence" value="ECO:0007669"/>
    <property type="project" value="UniProtKB-UniRule"/>
</dbReference>
<dbReference type="Gene3D" id="3.40.630.30">
    <property type="match status" value="1"/>
</dbReference>
<sequence>MQSTEITFDNFAETGGLFTEMLRARYRHFVQLRRWNLPNVRGLEFDQYDTPESIYCTVHEGKTVLGGFRVTPTTAQCMTTSYMLRDAQLGLLPGLPSNVLDHAAPQDAAIWEVSRFFVEDTLSARDRMHVRGHLERGLSRLAQEWKINAFLCITSVTAALLMRRARLSITSAGPRFEAGGEICQAYHLTVDAKDQRSDANAA</sequence>
<keyword evidence="2" id="KW-0808">Transferase</keyword>
<dbReference type="PROSITE" id="PS51187">
    <property type="entry name" value="AUTOINDUCER_SYNTH_2"/>
    <property type="match status" value="1"/>
</dbReference>
<comment type="similarity">
    <text evidence="5">Belongs to the autoinducer synthase family.</text>
</comment>
<dbReference type="Proteomes" id="UP000236536">
    <property type="component" value="Chromosome"/>
</dbReference>
<keyword evidence="1 5" id="KW-0673">Quorum sensing</keyword>
<evidence type="ECO:0000313" key="6">
    <source>
        <dbReference type="EMBL" id="AUQ95356.1"/>
    </source>
</evidence>
<evidence type="ECO:0000256" key="1">
    <source>
        <dbReference type="ARBA" id="ARBA00022654"/>
    </source>
</evidence>
<evidence type="ECO:0000256" key="3">
    <source>
        <dbReference type="ARBA" id="ARBA00022691"/>
    </source>
</evidence>
<keyword evidence="4 5" id="KW-0071">Autoinducer synthesis</keyword>